<dbReference type="KEGG" id="cmiu:B1H56_12625"/>
<keyword evidence="2" id="KW-0378">Hydrolase</keyword>
<gene>
    <name evidence="4" type="ORF">HMPREF3293_01285</name>
</gene>
<name>A0A136Q568_9FIRM</name>
<proteinExistence type="predicted"/>
<dbReference type="GO" id="GO:0046872">
    <property type="term" value="F:metal ion binding"/>
    <property type="evidence" value="ECO:0007669"/>
    <property type="project" value="UniProtKB-KW"/>
</dbReference>
<dbReference type="EMBL" id="LSZW01000055">
    <property type="protein sequence ID" value="KXK65792.1"/>
    <property type="molecule type" value="Genomic_DNA"/>
</dbReference>
<evidence type="ECO:0000256" key="1">
    <source>
        <dbReference type="ARBA" id="ARBA00022723"/>
    </source>
</evidence>
<evidence type="ECO:0000313" key="5">
    <source>
        <dbReference type="Proteomes" id="UP000070366"/>
    </source>
</evidence>
<keyword evidence="1" id="KW-0479">Metal-binding</keyword>
<dbReference type="Gene3D" id="3.60.21.10">
    <property type="match status" value="1"/>
</dbReference>
<dbReference type="PANTHER" id="PTHR31302">
    <property type="entry name" value="TRANSMEMBRANE PROTEIN WITH METALLOPHOSPHOESTERASE DOMAIN-RELATED"/>
    <property type="match status" value="1"/>
</dbReference>
<dbReference type="SUPFAM" id="SSF56300">
    <property type="entry name" value="Metallo-dependent phosphatases"/>
    <property type="match status" value="1"/>
</dbReference>
<accession>A0A136Q568</accession>
<dbReference type="InterPro" id="IPR051158">
    <property type="entry name" value="Metallophosphoesterase_sf"/>
</dbReference>
<dbReference type="RefSeq" id="WP_066521121.1">
    <property type="nucleotide sequence ID" value="NZ_CABMOF010000004.1"/>
</dbReference>
<dbReference type="PANTHER" id="PTHR31302:SF31">
    <property type="entry name" value="PHOSPHODIESTERASE YAEI"/>
    <property type="match status" value="1"/>
</dbReference>
<evidence type="ECO:0000259" key="3">
    <source>
        <dbReference type="Pfam" id="PF00149"/>
    </source>
</evidence>
<dbReference type="STRING" id="626937.HMPREF3293_01285"/>
<evidence type="ECO:0000313" key="4">
    <source>
        <dbReference type="EMBL" id="KXK65792.1"/>
    </source>
</evidence>
<comment type="caution">
    <text evidence="4">The sequence shown here is derived from an EMBL/GenBank/DDBJ whole genome shotgun (WGS) entry which is preliminary data.</text>
</comment>
<dbReference type="AlphaFoldDB" id="A0A136Q568"/>
<protein>
    <submittedName>
        <fullName evidence="4">Ser/Thr phosphatase family protein</fullName>
    </submittedName>
</protein>
<keyword evidence="5" id="KW-1185">Reference proteome</keyword>
<dbReference type="Proteomes" id="UP000070366">
    <property type="component" value="Unassembled WGS sequence"/>
</dbReference>
<organism evidence="4 5">
    <name type="scientific">Christensenella minuta</name>
    <dbReference type="NCBI Taxonomy" id="626937"/>
    <lineage>
        <taxon>Bacteria</taxon>
        <taxon>Bacillati</taxon>
        <taxon>Bacillota</taxon>
        <taxon>Clostridia</taxon>
        <taxon>Christensenellales</taxon>
        <taxon>Christensenellaceae</taxon>
        <taxon>Christensenella</taxon>
    </lineage>
</organism>
<evidence type="ECO:0000256" key="2">
    <source>
        <dbReference type="ARBA" id="ARBA00022801"/>
    </source>
</evidence>
<reference evidence="5" key="1">
    <citation type="submission" date="2016-02" db="EMBL/GenBank/DDBJ databases">
        <authorList>
            <person name="Mitreva M."/>
            <person name="Pepin K.H."/>
            <person name="Mihindukulasuriya K.A."/>
            <person name="Fulton R."/>
            <person name="Fronick C."/>
            <person name="O'Laughlin M."/>
            <person name="Miner T."/>
            <person name="Herter B."/>
            <person name="Rosa B.A."/>
            <person name="Cordes M."/>
            <person name="Tomlinson C."/>
            <person name="Wollam A."/>
            <person name="Palsikar V.B."/>
            <person name="Mardis E.R."/>
            <person name="Wilson R.K."/>
        </authorList>
    </citation>
    <scope>NUCLEOTIDE SEQUENCE [LARGE SCALE GENOMIC DNA]</scope>
    <source>
        <strain evidence="5">DSM 22607</strain>
    </source>
</reference>
<sequence>MFNNNTVVTVPYGILSDKVENGIVVAHLSDLHEKEFGQDNGQLFEKVADLTPDLIAVTGDMVAHGNQKEIDAVYTRRFARALAGIAPTYFVTGNHERNFDGRVERIMEEHGVRVLHTGDMAHVAVGKSEVNLSGMDDVSFDHVDVLESVSVFEGERTGFNIFLAHRPEYYPLYLRKNIDLVLSGHTHAGQIRFPKIGTIAMNGQGFLPKYVQGEFTDGATTMIISRGLGASGYPKIRINNPPELVAVYIEPDPGGLQ</sequence>
<dbReference type="InterPro" id="IPR029052">
    <property type="entry name" value="Metallo-depent_PP-like"/>
</dbReference>
<dbReference type="OrthoDB" id="9780884at2"/>
<dbReference type="GO" id="GO:0016020">
    <property type="term" value="C:membrane"/>
    <property type="evidence" value="ECO:0007669"/>
    <property type="project" value="GOC"/>
</dbReference>
<feature type="domain" description="Calcineurin-like phosphoesterase" evidence="3">
    <location>
        <begin position="24"/>
        <end position="188"/>
    </location>
</feature>
<dbReference type="GO" id="GO:0008758">
    <property type="term" value="F:UDP-2,3-diacylglucosamine hydrolase activity"/>
    <property type="evidence" value="ECO:0007669"/>
    <property type="project" value="TreeGrafter"/>
</dbReference>
<dbReference type="Pfam" id="PF00149">
    <property type="entry name" value="Metallophos"/>
    <property type="match status" value="1"/>
</dbReference>
<dbReference type="GO" id="GO:0009245">
    <property type="term" value="P:lipid A biosynthetic process"/>
    <property type="evidence" value="ECO:0007669"/>
    <property type="project" value="TreeGrafter"/>
</dbReference>
<dbReference type="InterPro" id="IPR004843">
    <property type="entry name" value="Calcineurin-like_PHP"/>
</dbReference>